<name>A0AAW0G8D6_9APHY</name>
<organism evidence="1 2">
    <name type="scientific">Cerrena zonata</name>
    <dbReference type="NCBI Taxonomy" id="2478898"/>
    <lineage>
        <taxon>Eukaryota</taxon>
        <taxon>Fungi</taxon>
        <taxon>Dikarya</taxon>
        <taxon>Basidiomycota</taxon>
        <taxon>Agaricomycotina</taxon>
        <taxon>Agaricomycetes</taxon>
        <taxon>Polyporales</taxon>
        <taxon>Cerrenaceae</taxon>
        <taxon>Cerrena</taxon>
    </lineage>
</organism>
<evidence type="ECO:0000313" key="1">
    <source>
        <dbReference type="EMBL" id="KAK7685300.1"/>
    </source>
</evidence>
<evidence type="ECO:0008006" key="3">
    <source>
        <dbReference type="Google" id="ProtNLM"/>
    </source>
</evidence>
<keyword evidence="2" id="KW-1185">Reference proteome</keyword>
<protein>
    <recommendedName>
        <fullName evidence="3">F-box domain-containing protein</fullName>
    </recommendedName>
</protein>
<dbReference type="SUPFAM" id="SSF52047">
    <property type="entry name" value="RNI-like"/>
    <property type="match status" value="1"/>
</dbReference>
<dbReference type="EMBL" id="JASBNA010000021">
    <property type="protein sequence ID" value="KAK7685300.1"/>
    <property type="molecule type" value="Genomic_DNA"/>
</dbReference>
<dbReference type="Gene3D" id="3.80.10.10">
    <property type="entry name" value="Ribonuclease Inhibitor"/>
    <property type="match status" value="1"/>
</dbReference>
<reference evidence="1 2" key="1">
    <citation type="submission" date="2022-09" db="EMBL/GenBank/DDBJ databases">
        <authorList>
            <person name="Palmer J.M."/>
        </authorList>
    </citation>
    <scope>NUCLEOTIDE SEQUENCE [LARGE SCALE GENOMIC DNA]</scope>
    <source>
        <strain evidence="1 2">DSM 7382</strain>
    </source>
</reference>
<dbReference type="InterPro" id="IPR032675">
    <property type="entry name" value="LRR_dom_sf"/>
</dbReference>
<sequence length="581" mass="66931">MHLTEVDEAVRRNIDKDIEYHLQAVIDLRRHRNSFTHINCLPFELLSEIFSFCQEGLWDHVIWQQKPKNRRIALPLRWIYLSAVCHYWRQVAVQTSRLWARINLDYPTFAKNLSMVLANQSPLHLTATKWSSQQIALLNEIYSSIDHVHSIDWTFNDMSSQLKLGTIPAISTPLRSIRITRGGGMPLTSIASIFAECIFPSIQRLELVNCIYTLPASLLGSTLKHLILRTDLAYPISFATLIDSLSRMSQLEALHLEGVAFDQIDSEHASNVATQELSLPNLRQLVVHPPRNTYQDYFPFLGMLELPADVQLNLKFTDTMPDKDLRTLLCITLKLFRPLVSRTLALCNTDCTFVIGLWNDVAGPEILDKKHPVPHCGLWLPPFHQDHCIVWEEFIHVLDLRRVESIHFGGLITNYNAQTQWKRLLRTSDALKSLSLKGEVARTVVRLLFSKDVTVVRVKGDTTIPKPPAPNLKTIRLLDLAWHTLGEAQRSKEGTFMEDLLNMLSQRAEADVPLEKLIIERCRNLNKDTIGTLDEKVLVDWDGHIVFEEVRRKQYSYRVYDYHDSVSYGSDEDYADRDDYW</sequence>
<comment type="caution">
    <text evidence="1">The sequence shown here is derived from an EMBL/GenBank/DDBJ whole genome shotgun (WGS) entry which is preliminary data.</text>
</comment>
<dbReference type="Gene3D" id="1.20.1280.50">
    <property type="match status" value="1"/>
</dbReference>
<proteinExistence type="predicted"/>
<accession>A0AAW0G8D6</accession>
<dbReference type="AlphaFoldDB" id="A0AAW0G8D6"/>
<gene>
    <name evidence="1" type="ORF">QCA50_011663</name>
</gene>
<dbReference type="Proteomes" id="UP001385951">
    <property type="component" value="Unassembled WGS sequence"/>
</dbReference>
<evidence type="ECO:0000313" key="2">
    <source>
        <dbReference type="Proteomes" id="UP001385951"/>
    </source>
</evidence>